<dbReference type="AlphaFoldDB" id="A0A9X2WYC6"/>
<dbReference type="GO" id="GO:0005737">
    <property type="term" value="C:cytoplasm"/>
    <property type="evidence" value="ECO:0007669"/>
    <property type="project" value="UniProtKB-SubCell"/>
</dbReference>
<dbReference type="Pfam" id="PF05509">
    <property type="entry name" value="TraY"/>
    <property type="match status" value="1"/>
</dbReference>
<evidence type="ECO:0000256" key="3">
    <source>
        <dbReference type="ARBA" id="ARBA00020541"/>
    </source>
</evidence>
<comment type="subcellular location">
    <subcellularLocation>
        <location evidence="1">Cytoplasm</location>
    </subcellularLocation>
</comment>
<evidence type="ECO:0000256" key="1">
    <source>
        <dbReference type="ARBA" id="ARBA00004496"/>
    </source>
</evidence>
<dbReference type="InterPro" id="IPR008876">
    <property type="entry name" value="TraY"/>
</dbReference>
<proteinExistence type="inferred from homology"/>
<keyword evidence="8" id="KW-1185">Reference proteome</keyword>
<reference evidence="7" key="1">
    <citation type="journal article" date="2023" name="Int. J. Syst. Evol. Microbiol.">
        <title>&lt;i&gt;Shewanella septentrionalis&lt;/i&gt; sp. nov. and &lt;i&gt;Shewanella holmiensis&lt;/i&gt; sp. nov., isolated from Baltic Sea water and sediments.</title>
        <authorList>
            <person name="Martin-Rodriguez A.J."/>
            <person name="Thorell K."/>
            <person name="Joffre E."/>
            <person name="Jensie-Markopoulos S."/>
            <person name="Moore E.R.B."/>
            <person name="Sjoling A."/>
        </authorList>
    </citation>
    <scope>NUCLEOTIDE SEQUENCE</scope>
    <source>
        <strain evidence="7">SP1W3</strain>
    </source>
</reference>
<evidence type="ECO:0000256" key="4">
    <source>
        <dbReference type="ARBA" id="ARBA00022490"/>
    </source>
</evidence>
<comment type="caution">
    <text evidence="7">The sequence shown here is derived from an EMBL/GenBank/DDBJ whole genome shotgun (WGS) entry which is preliminary data.</text>
</comment>
<dbReference type="RefSeq" id="WP_261273835.1">
    <property type="nucleotide sequence ID" value="NZ_JAMTCC010000050.1"/>
</dbReference>
<evidence type="ECO:0000256" key="5">
    <source>
        <dbReference type="ARBA" id="ARBA00022971"/>
    </source>
</evidence>
<gene>
    <name evidence="7" type="ORF">NE536_20225</name>
</gene>
<dbReference type="EMBL" id="JAMTCC010000050">
    <property type="protein sequence ID" value="MCT7947683.1"/>
    <property type="molecule type" value="Genomic_DNA"/>
</dbReference>
<dbReference type="GO" id="GO:0003677">
    <property type="term" value="F:DNA binding"/>
    <property type="evidence" value="ECO:0007669"/>
    <property type="project" value="UniProtKB-KW"/>
</dbReference>
<keyword evidence="4" id="KW-0963">Cytoplasm</keyword>
<keyword evidence="5" id="KW-0184">Conjugation</keyword>
<protein>
    <recommendedName>
        <fullName evidence="3">Relaxosome protein TraY</fullName>
    </recommendedName>
</protein>
<sequence length="63" mass="6977">MSQTKKKTTVSINLEMSAETNQGLTLAAKAANRSKHIEAALRLADHIRRFEHVGGYEEAAPRK</sequence>
<accession>A0A9X2WYC6</accession>
<keyword evidence="6" id="KW-0238">DNA-binding</keyword>
<evidence type="ECO:0000313" key="8">
    <source>
        <dbReference type="Proteomes" id="UP001155604"/>
    </source>
</evidence>
<organism evidence="7 8">
    <name type="scientific">Shewanella septentrionalis</name>
    <dbReference type="NCBI Taxonomy" id="2952223"/>
    <lineage>
        <taxon>Bacteria</taxon>
        <taxon>Pseudomonadati</taxon>
        <taxon>Pseudomonadota</taxon>
        <taxon>Gammaproteobacteria</taxon>
        <taxon>Alteromonadales</taxon>
        <taxon>Shewanellaceae</taxon>
        <taxon>Shewanella</taxon>
    </lineage>
</organism>
<evidence type="ECO:0000256" key="2">
    <source>
        <dbReference type="ARBA" id="ARBA00007183"/>
    </source>
</evidence>
<comment type="similarity">
    <text evidence="2">Belongs to the TraY family.</text>
</comment>
<dbReference type="Proteomes" id="UP001155604">
    <property type="component" value="Unassembled WGS sequence"/>
</dbReference>
<evidence type="ECO:0000256" key="6">
    <source>
        <dbReference type="ARBA" id="ARBA00023125"/>
    </source>
</evidence>
<evidence type="ECO:0000313" key="7">
    <source>
        <dbReference type="EMBL" id="MCT7947683.1"/>
    </source>
</evidence>
<name>A0A9X2WYC6_9GAMM</name>